<dbReference type="Proteomes" id="UP000250088">
    <property type="component" value="Chromosome"/>
</dbReference>
<evidence type="ECO:0000313" key="1">
    <source>
        <dbReference type="EMBL" id="ARS88694.1"/>
    </source>
</evidence>
<dbReference type="OrthoDB" id="203306at2157"/>
<dbReference type="AlphaFoldDB" id="A0A2Z2HUI9"/>
<dbReference type="RefSeq" id="WP_086887078.1">
    <property type="nucleotide sequence ID" value="NZ_CP019893.1"/>
</dbReference>
<dbReference type="KEGG" id="naj:B1756_02265"/>
<dbReference type="GeneID" id="32892866"/>
<dbReference type="EMBL" id="CP019893">
    <property type="protein sequence ID" value="ARS88694.1"/>
    <property type="molecule type" value="Genomic_DNA"/>
</dbReference>
<proteinExistence type="predicted"/>
<accession>A0A2Z2HUI9</accession>
<protein>
    <submittedName>
        <fullName evidence="1">Uncharacterized protein</fullName>
    </submittedName>
</protein>
<sequence>MNDESSVTDALERVRERRQQKRCPDCEAVISIRGFDGEYYWTCLECAAIGIGYATRGDALEGAVARREQRFHGE</sequence>
<keyword evidence="2" id="KW-1185">Reference proteome</keyword>
<organism evidence="1 2">
    <name type="scientific">Natrarchaeobaculum aegyptiacum</name>
    <dbReference type="NCBI Taxonomy" id="745377"/>
    <lineage>
        <taxon>Archaea</taxon>
        <taxon>Methanobacteriati</taxon>
        <taxon>Methanobacteriota</taxon>
        <taxon>Stenosarchaea group</taxon>
        <taxon>Halobacteria</taxon>
        <taxon>Halobacteriales</taxon>
        <taxon>Natrialbaceae</taxon>
        <taxon>Natrarchaeobaculum</taxon>
    </lineage>
</organism>
<gene>
    <name evidence="1" type="ORF">B1756_02265</name>
</gene>
<evidence type="ECO:0000313" key="2">
    <source>
        <dbReference type="Proteomes" id="UP000250088"/>
    </source>
</evidence>
<name>A0A2Z2HUI9_9EURY</name>
<reference evidence="2" key="1">
    <citation type="submission" date="2017-02" db="EMBL/GenBank/DDBJ databases">
        <title>Natronthermophilus aegyptiacus gen. nov.,sp. nov., an aerobic, extremely halophilic alkalithermophilic archaeon isolated from the athalassohaline Wadi An Natrun, Egypt.</title>
        <authorList>
            <person name="Zhao B."/>
        </authorList>
    </citation>
    <scope>NUCLEOTIDE SEQUENCE [LARGE SCALE GENOMIC DNA]</scope>
    <source>
        <strain evidence="2">JW/NM-HA 15</strain>
    </source>
</reference>